<dbReference type="InterPro" id="IPR058240">
    <property type="entry name" value="rSAM_sf"/>
</dbReference>
<dbReference type="AlphaFoldDB" id="A0A382MLX1"/>
<reference evidence="1" key="1">
    <citation type="submission" date="2018-05" db="EMBL/GenBank/DDBJ databases">
        <authorList>
            <person name="Lanie J.A."/>
            <person name="Ng W.-L."/>
            <person name="Kazmierczak K.M."/>
            <person name="Andrzejewski T.M."/>
            <person name="Davidsen T.M."/>
            <person name="Wayne K.J."/>
            <person name="Tettelin H."/>
            <person name="Glass J.I."/>
            <person name="Rusch D."/>
            <person name="Podicherti R."/>
            <person name="Tsui H.-C.T."/>
            <person name="Winkler M.E."/>
        </authorList>
    </citation>
    <scope>NUCLEOTIDE SEQUENCE</scope>
</reference>
<dbReference type="InterPro" id="IPR013785">
    <property type="entry name" value="Aldolase_TIM"/>
</dbReference>
<accession>A0A382MLX1</accession>
<name>A0A382MLX1_9ZZZZ</name>
<evidence type="ECO:0008006" key="2">
    <source>
        <dbReference type="Google" id="ProtNLM"/>
    </source>
</evidence>
<dbReference type="Gene3D" id="3.20.20.70">
    <property type="entry name" value="Aldolase class I"/>
    <property type="match status" value="1"/>
</dbReference>
<dbReference type="EMBL" id="UINC01093684">
    <property type="protein sequence ID" value="SVC48301.1"/>
    <property type="molecule type" value="Genomic_DNA"/>
</dbReference>
<organism evidence="1">
    <name type="scientific">marine metagenome</name>
    <dbReference type="NCBI Taxonomy" id="408172"/>
    <lineage>
        <taxon>unclassified sequences</taxon>
        <taxon>metagenomes</taxon>
        <taxon>ecological metagenomes</taxon>
    </lineage>
</organism>
<evidence type="ECO:0000313" key="1">
    <source>
        <dbReference type="EMBL" id="SVC48301.1"/>
    </source>
</evidence>
<proteinExistence type="predicted"/>
<dbReference type="SUPFAM" id="SSF102114">
    <property type="entry name" value="Radical SAM enzymes"/>
    <property type="match status" value="1"/>
</dbReference>
<gene>
    <name evidence="1" type="ORF">METZ01_LOCUS301155</name>
</gene>
<sequence length="96" mass="11067">MNYLNLDEITTLHMEHTSKCNLLCPQCARVDDNGKKNSILPMEELIIDDYKRILTPEFAKQIKRIFWCGNYGDSIASNNFLECLEFVRHSGVQGLT</sequence>
<feature type="non-terminal residue" evidence="1">
    <location>
        <position position="96"/>
    </location>
</feature>
<protein>
    <recommendedName>
        <fullName evidence="2">Radical SAM core domain-containing protein</fullName>
    </recommendedName>
</protein>